<accession>A0A075SNS9</accession>
<dbReference type="SUPFAM" id="SSF51215">
    <property type="entry name" value="Regulatory protein AraC"/>
    <property type="match status" value="1"/>
</dbReference>
<dbReference type="PATRIC" id="fig|1214179.4.peg.141"/>
<keyword evidence="2" id="KW-0238">DNA-binding</keyword>
<proteinExistence type="predicted"/>
<name>A0A075SNS9_STRSU</name>
<dbReference type="SMART" id="SM00342">
    <property type="entry name" value="HTH_ARAC"/>
    <property type="match status" value="1"/>
</dbReference>
<dbReference type="HOGENOM" id="CLU_000445_88_6_9"/>
<sequence length="278" mass="32884">MKIQPEFYVFNNRSYVDFYPIQFGMEACKPLHSFGPTMKQHYLFHYIISGSGTFYDTSDQREYHLTAGQGFLISPEAICSYEADEKDPWTYIWLEFDGLKTEHFLRQAGLSKEQPIFSQREMPTSSPVYHEMKQILALHHQKSALVLGHLYLFISCLIDCSLTKTSSKHDENKEFYIREAINFVERNYEKAISVDDLAQVCNLNRHYFSRLFKEQMNISPQQFIIQYRLSEACELLKNTTKTLQEIAEEIGYSNQFNFSTAFKRHYQISPNRWRKIHK</sequence>
<dbReference type="Gene3D" id="1.10.10.60">
    <property type="entry name" value="Homeodomain-like"/>
    <property type="match status" value="2"/>
</dbReference>
<dbReference type="PANTHER" id="PTHR43280:SF2">
    <property type="entry name" value="HTH-TYPE TRANSCRIPTIONAL REGULATOR EXSA"/>
    <property type="match status" value="1"/>
</dbReference>
<feature type="domain" description="HTH araC/xylS-type" evidence="4">
    <location>
        <begin position="178"/>
        <end position="276"/>
    </location>
</feature>
<dbReference type="InterPro" id="IPR037923">
    <property type="entry name" value="HTH-like"/>
</dbReference>
<evidence type="ECO:0000313" key="6">
    <source>
        <dbReference type="Proteomes" id="UP000028185"/>
    </source>
</evidence>
<keyword evidence="1" id="KW-0805">Transcription regulation</keyword>
<dbReference type="PROSITE" id="PS00041">
    <property type="entry name" value="HTH_ARAC_FAMILY_1"/>
    <property type="match status" value="1"/>
</dbReference>
<dbReference type="PANTHER" id="PTHR43280">
    <property type="entry name" value="ARAC-FAMILY TRANSCRIPTIONAL REGULATOR"/>
    <property type="match status" value="1"/>
</dbReference>
<keyword evidence="3" id="KW-0804">Transcription</keyword>
<dbReference type="PRINTS" id="PR00032">
    <property type="entry name" value="HTHARAC"/>
</dbReference>
<evidence type="ECO:0000256" key="1">
    <source>
        <dbReference type="ARBA" id="ARBA00023015"/>
    </source>
</evidence>
<dbReference type="EMBL" id="CP008921">
    <property type="protein sequence ID" value="AIG42690.1"/>
    <property type="molecule type" value="Genomic_DNA"/>
</dbReference>
<dbReference type="InterPro" id="IPR020449">
    <property type="entry name" value="Tscrpt_reg_AraC-type_HTH"/>
</dbReference>
<evidence type="ECO:0000313" key="5">
    <source>
        <dbReference type="EMBL" id="AIG42690.1"/>
    </source>
</evidence>
<dbReference type="RefSeq" id="WP_024382108.1">
    <property type="nucleotide sequence ID" value="NZ_ALLE01000035.1"/>
</dbReference>
<dbReference type="InterPro" id="IPR009057">
    <property type="entry name" value="Homeodomain-like_sf"/>
</dbReference>
<dbReference type="GO" id="GO:0003700">
    <property type="term" value="F:DNA-binding transcription factor activity"/>
    <property type="evidence" value="ECO:0007669"/>
    <property type="project" value="InterPro"/>
</dbReference>
<dbReference type="PROSITE" id="PS01124">
    <property type="entry name" value="HTH_ARAC_FAMILY_2"/>
    <property type="match status" value="1"/>
</dbReference>
<dbReference type="GO" id="GO:0043565">
    <property type="term" value="F:sequence-specific DNA binding"/>
    <property type="evidence" value="ECO:0007669"/>
    <property type="project" value="InterPro"/>
</dbReference>
<dbReference type="InterPro" id="IPR003313">
    <property type="entry name" value="AraC-bd"/>
</dbReference>
<dbReference type="AlphaFoldDB" id="A0A075SNS9"/>
<evidence type="ECO:0000256" key="2">
    <source>
        <dbReference type="ARBA" id="ARBA00023125"/>
    </source>
</evidence>
<gene>
    <name evidence="5" type="ORF">ID09_00865</name>
</gene>
<evidence type="ECO:0000259" key="4">
    <source>
        <dbReference type="PROSITE" id="PS01124"/>
    </source>
</evidence>
<dbReference type="SUPFAM" id="SSF46689">
    <property type="entry name" value="Homeodomain-like"/>
    <property type="match status" value="2"/>
</dbReference>
<organism evidence="5 6">
    <name type="scientific">Streptococcus suis 6407</name>
    <dbReference type="NCBI Taxonomy" id="1214179"/>
    <lineage>
        <taxon>Bacteria</taxon>
        <taxon>Bacillati</taxon>
        <taxon>Bacillota</taxon>
        <taxon>Bacilli</taxon>
        <taxon>Lactobacillales</taxon>
        <taxon>Streptococcaceae</taxon>
        <taxon>Streptococcus</taxon>
    </lineage>
</organism>
<dbReference type="Gene3D" id="2.60.120.280">
    <property type="entry name" value="Regulatory protein AraC"/>
    <property type="match status" value="1"/>
</dbReference>
<dbReference type="Pfam" id="PF02311">
    <property type="entry name" value="AraC_binding"/>
    <property type="match status" value="1"/>
</dbReference>
<dbReference type="InterPro" id="IPR018060">
    <property type="entry name" value="HTH_AraC"/>
</dbReference>
<evidence type="ECO:0000256" key="3">
    <source>
        <dbReference type="ARBA" id="ARBA00023163"/>
    </source>
</evidence>
<reference evidence="5 6" key="1">
    <citation type="journal article" date="2014" name="Genome Announc.">
        <title>Whole-Genome Sequence of Streptococcus suis Serotype 4 Reference Strain 6407.</title>
        <authorList>
            <person name="Wang K."/>
            <person name="Chen J."/>
            <person name="Yao H."/>
            <person name="Lu C."/>
        </authorList>
    </citation>
    <scope>NUCLEOTIDE SEQUENCE [LARGE SCALE GENOMIC DNA]</scope>
    <source>
        <strain evidence="5">6407</strain>
    </source>
</reference>
<dbReference type="Proteomes" id="UP000028185">
    <property type="component" value="Chromosome"/>
</dbReference>
<dbReference type="CDD" id="cd06986">
    <property type="entry name" value="cupin_MmsR-like_N"/>
    <property type="match status" value="1"/>
</dbReference>
<dbReference type="Pfam" id="PF12833">
    <property type="entry name" value="HTH_18"/>
    <property type="match status" value="1"/>
</dbReference>
<protein>
    <submittedName>
        <fullName evidence="5">AraC family transcriptional regulator</fullName>
    </submittedName>
</protein>
<dbReference type="InterPro" id="IPR018062">
    <property type="entry name" value="HTH_AraC-typ_CS"/>
</dbReference>